<gene>
    <name evidence="1" type="ORF">CLOSAC_20630</name>
</gene>
<evidence type="ECO:0000313" key="1">
    <source>
        <dbReference type="EMBL" id="OOM13977.1"/>
    </source>
</evidence>
<dbReference type="InterPro" id="IPR026002">
    <property type="entry name" value="ATC_hydrolase-like"/>
</dbReference>
<reference evidence="1 2" key="1">
    <citation type="submission" date="2016-05" db="EMBL/GenBank/DDBJ databases">
        <title>Microbial solvent formation.</title>
        <authorList>
            <person name="Poehlein A."/>
            <person name="Montoya Solano J.D."/>
            <person name="Flitsch S."/>
            <person name="Krabben P."/>
            <person name="Duerre P."/>
            <person name="Daniel R."/>
        </authorList>
    </citation>
    <scope>NUCLEOTIDE SEQUENCE [LARGE SCALE GENOMIC DNA]</scope>
    <source>
        <strain evidence="1 2">L1-8</strain>
    </source>
</reference>
<sequence>MWLVFKRSFQKQLYIITDDDSKKLMKKAKIVYKKILGDIPDFEKNDGFIVNILNAAMLSAVYLNLKEKPNIDDITMYYHKVMNENVVTKCFVKKKNKYSEEAQAKLAEQAKVSQTRTNSYTWKFRYEAGSNINSFSQYFDTCGICYLFKKLGISEIIPAMCTYDFDMAQLGGSVLTRQYTLVKGGPCCDFHYQKKH</sequence>
<evidence type="ECO:0000313" key="2">
    <source>
        <dbReference type="Proteomes" id="UP000191154"/>
    </source>
</evidence>
<dbReference type="EMBL" id="LZYZ01000003">
    <property type="protein sequence ID" value="OOM13977.1"/>
    <property type="molecule type" value="Genomic_DNA"/>
</dbReference>
<accession>A0A1S8NBX5</accession>
<dbReference type="Pfam" id="PF14196">
    <property type="entry name" value="ATC_hydrolase"/>
    <property type="match status" value="1"/>
</dbReference>
<dbReference type="AlphaFoldDB" id="A0A1S8NBX5"/>
<evidence type="ECO:0008006" key="3">
    <source>
        <dbReference type="Google" id="ProtNLM"/>
    </source>
</evidence>
<organism evidence="1 2">
    <name type="scientific">Clostridium saccharobutylicum</name>
    <dbReference type="NCBI Taxonomy" id="169679"/>
    <lineage>
        <taxon>Bacteria</taxon>
        <taxon>Bacillati</taxon>
        <taxon>Bacillota</taxon>
        <taxon>Clostridia</taxon>
        <taxon>Eubacteriales</taxon>
        <taxon>Clostridiaceae</taxon>
        <taxon>Clostridium</taxon>
    </lineage>
</organism>
<name>A0A1S8NBX5_CLOSA</name>
<proteinExistence type="predicted"/>
<protein>
    <recommendedName>
        <fullName evidence="3">L-2-amino-thiazoline-4-carboxylic acid hydrolase</fullName>
    </recommendedName>
</protein>
<dbReference type="Proteomes" id="UP000191154">
    <property type="component" value="Unassembled WGS sequence"/>
</dbReference>
<comment type="caution">
    <text evidence="1">The sequence shown here is derived from an EMBL/GenBank/DDBJ whole genome shotgun (WGS) entry which is preliminary data.</text>
</comment>